<dbReference type="InterPro" id="IPR012337">
    <property type="entry name" value="RNaseH-like_sf"/>
</dbReference>
<dbReference type="Pfam" id="PF00665">
    <property type="entry name" value="rve"/>
    <property type="match status" value="1"/>
</dbReference>
<sequence length="795" mass="89335">MELDTGAAVTAMTKADFMRIFKSEPQLQKTSIKLKTYTNEVITPLGQLQVKVEKGTETFYLPLLILDKGSNPILGRNWLSSIKIDWSQINKMSIDPPDYAAKIKILTSTYADVFSDGIGTIKGIQGTLVLKNDFRPKFCKSRPIPYALKKKVEQELDNLERQGIISSVKSSDWATPIVPVLKANGDVRLCGDYKTTVNPNLYAEKYTLSRMEDMLAQLEQGEKFSKIDLRQAYLQLPLDEASKSITTINTSKGLYSYNRLPFGITSSPAIWQKTMDSVLQGIPDVQCNQDDMIVTGNTDEEHYQKLHSVLRRLQQHGLKANLQKCSFFQPKVLFCGISITKDGLHKTEDKIKAVTEAHPPTDKTQLRSFLGLVNYYHKWLKNVAHIAKPLYNLLQDNKHFSWSTECQKAFETIKSMVASDKVLMRYDRDLPLRLATDASPYGLGAVLSHVTREGDERPIAYASRTLNKAEDIEKMAKSCSGCAMSQPDPLLTPLHPWRWPDKPWQRIHIDYAGPFLNFMFLVIVDAHTKWVEIIPTATSTSSATINILSTTFARYGIPEQVVSDNGPQFTSEDFRAFISSNGIKHTRSAPYHPATNGLAERMVQSFKNAMKAAKHDEGSMNLKLARFLLAYRNSPHSTTGESPASLMFGRLLRTRLDICTPSIQTHVTGKLQKQEQHHSQASPRTFSTGDHVLVRDYRGYERWQHGQISSQTGTHNYEIEISPGVIWRRHSDQIVLASNPVPPPQVTVITLPVASPIRPQDVQIPGQSSTITSPETVSLKVGKVILLNQKFFSLC</sequence>
<dbReference type="InterPro" id="IPR043502">
    <property type="entry name" value="DNA/RNA_pol_sf"/>
</dbReference>
<dbReference type="Gene3D" id="3.30.70.270">
    <property type="match status" value="2"/>
</dbReference>
<dbReference type="PANTHER" id="PTHR37984">
    <property type="entry name" value="PROTEIN CBG26694"/>
    <property type="match status" value="1"/>
</dbReference>
<evidence type="ECO:0000259" key="2">
    <source>
        <dbReference type="PROSITE" id="PS50994"/>
    </source>
</evidence>
<dbReference type="InterPro" id="IPR001584">
    <property type="entry name" value="Integrase_cat-core"/>
</dbReference>
<evidence type="ECO:0000313" key="3">
    <source>
        <dbReference type="EMBL" id="GFO27254.1"/>
    </source>
</evidence>
<dbReference type="PROSITE" id="PS50878">
    <property type="entry name" value="RT_POL"/>
    <property type="match status" value="1"/>
</dbReference>
<dbReference type="GO" id="GO:0003676">
    <property type="term" value="F:nucleic acid binding"/>
    <property type="evidence" value="ECO:0007669"/>
    <property type="project" value="InterPro"/>
</dbReference>
<gene>
    <name evidence="3" type="ORF">PoB_005375900</name>
</gene>
<feature type="domain" description="Reverse transcriptase" evidence="1">
    <location>
        <begin position="161"/>
        <end position="339"/>
    </location>
</feature>
<organism evidence="3 4">
    <name type="scientific">Plakobranchus ocellatus</name>
    <dbReference type="NCBI Taxonomy" id="259542"/>
    <lineage>
        <taxon>Eukaryota</taxon>
        <taxon>Metazoa</taxon>
        <taxon>Spiralia</taxon>
        <taxon>Lophotrochozoa</taxon>
        <taxon>Mollusca</taxon>
        <taxon>Gastropoda</taxon>
        <taxon>Heterobranchia</taxon>
        <taxon>Euthyneura</taxon>
        <taxon>Panpulmonata</taxon>
        <taxon>Sacoglossa</taxon>
        <taxon>Placobranchoidea</taxon>
        <taxon>Plakobranchidae</taxon>
        <taxon>Plakobranchus</taxon>
    </lineage>
</organism>
<dbReference type="SUPFAM" id="SSF56672">
    <property type="entry name" value="DNA/RNA polymerases"/>
    <property type="match status" value="1"/>
</dbReference>
<dbReference type="InterPro" id="IPR000477">
    <property type="entry name" value="RT_dom"/>
</dbReference>
<dbReference type="InterPro" id="IPR050951">
    <property type="entry name" value="Retrovirus_Pol_polyprotein"/>
</dbReference>
<dbReference type="SUPFAM" id="SSF53098">
    <property type="entry name" value="Ribonuclease H-like"/>
    <property type="match status" value="1"/>
</dbReference>
<evidence type="ECO:0000259" key="1">
    <source>
        <dbReference type="PROSITE" id="PS50878"/>
    </source>
</evidence>
<dbReference type="InterPro" id="IPR021109">
    <property type="entry name" value="Peptidase_aspartic_dom_sf"/>
</dbReference>
<dbReference type="Gene3D" id="3.30.420.10">
    <property type="entry name" value="Ribonuclease H-like superfamily/Ribonuclease H"/>
    <property type="match status" value="1"/>
</dbReference>
<dbReference type="InterPro" id="IPR041577">
    <property type="entry name" value="RT_RNaseH_2"/>
</dbReference>
<feature type="domain" description="Integrase catalytic" evidence="2">
    <location>
        <begin position="499"/>
        <end position="651"/>
    </location>
</feature>
<dbReference type="Gene3D" id="3.10.10.10">
    <property type="entry name" value="HIV Type 1 Reverse Transcriptase, subunit A, domain 1"/>
    <property type="match status" value="1"/>
</dbReference>
<dbReference type="EMBL" id="BLXT01005898">
    <property type="protein sequence ID" value="GFO27254.1"/>
    <property type="molecule type" value="Genomic_DNA"/>
</dbReference>
<dbReference type="SUPFAM" id="SSF50630">
    <property type="entry name" value="Acid proteases"/>
    <property type="match status" value="1"/>
</dbReference>
<accession>A0AAV4C983</accession>
<dbReference type="FunFam" id="3.30.420.10:FF:000063">
    <property type="entry name" value="Retrovirus-related Pol polyprotein from transposon 297-like Protein"/>
    <property type="match status" value="1"/>
</dbReference>
<evidence type="ECO:0000313" key="4">
    <source>
        <dbReference type="Proteomes" id="UP000735302"/>
    </source>
</evidence>
<dbReference type="PROSITE" id="PS50994">
    <property type="entry name" value="INTEGRASE"/>
    <property type="match status" value="1"/>
</dbReference>
<dbReference type="Pfam" id="PF17919">
    <property type="entry name" value="RT_RNaseH_2"/>
    <property type="match status" value="1"/>
</dbReference>
<dbReference type="FunFam" id="3.30.70.270:FF:000026">
    <property type="entry name" value="Transposon Ty3-G Gag-Pol polyprotein"/>
    <property type="match status" value="1"/>
</dbReference>
<keyword evidence="4" id="KW-1185">Reference proteome</keyword>
<dbReference type="PANTHER" id="PTHR37984:SF14">
    <property type="entry name" value="RIBONUCLEASE H"/>
    <property type="match status" value="1"/>
</dbReference>
<dbReference type="InterPro" id="IPR036397">
    <property type="entry name" value="RNaseH_sf"/>
</dbReference>
<dbReference type="Gene3D" id="2.40.70.10">
    <property type="entry name" value="Acid Proteases"/>
    <property type="match status" value="1"/>
</dbReference>
<dbReference type="Pfam" id="PF00078">
    <property type="entry name" value="RVT_1"/>
    <property type="match status" value="1"/>
</dbReference>
<proteinExistence type="predicted"/>
<comment type="caution">
    <text evidence="3">The sequence shown here is derived from an EMBL/GenBank/DDBJ whole genome shotgun (WGS) entry which is preliminary data.</text>
</comment>
<name>A0AAV4C983_9GAST</name>
<reference evidence="3 4" key="1">
    <citation type="journal article" date="2021" name="Elife">
        <title>Chloroplast acquisition without the gene transfer in kleptoplastic sea slugs, Plakobranchus ocellatus.</title>
        <authorList>
            <person name="Maeda T."/>
            <person name="Takahashi S."/>
            <person name="Yoshida T."/>
            <person name="Shimamura S."/>
            <person name="Takaki Y."/>
            <person name="Nagai Y."/>
            <person name="Toyoda A."/>
            <person name="Suzuki Y."/>
            <person name="Arimoto A."/>
            <person name="Ishii H."/>
            <person name="Satoh N."/>
            <person name="Nishiyama T."/>
            <person name="Hasebe M."/>
            <person name="Maruyama T."/>
            <person name="Minagawa J."/>
            <person name="Obokata J."/>
            <person name="Shigenobu S."/>
        </authorList>
    </citation>
    <scope>NUCLEOTIDE SEQUENCE [LARGE SCALE GENOMIC DNA]</scope>
</reference>
<dbReference type="GO" id="GO:0015074">
    <property type="term" value="P:DNA integration"/>
    <property type="evidence" value="ECO:0007669"/>
    <property type="project" value="InterPro"/>
</dbReference>
<dbReference type="AlphaFoldDB" id="A0AAV4C983"/>
<dbReference type="CDD" id="cd01647">
    <property type="entry name" value="RT_LTR"/>
    <property type="match status" value="1"/>
</dbReference>
<protein>
    <submittedName>
        <fullName evidence="3">Pol polyprotein</fullName>
    </submittedName>
</protein>
<dbReference type="InterPro" id="IPR043128">
    <property type="entry name" value="Rev_trsase/Diguanyl_cyclase"/>
</dbReference>
<dbReference type="Proteomes" id="UP000735302">
    <property type="component" value="Unassembled WGS sequence"/>
</dbReference>